<evidence type="ECO:0000256" key="2">
    <source>
        <dbReference type="SAM" id="MobiDB-lite"/>
    </source>
</evidence>
<feature type="domain" description="Reverse transcriptase Ty1/copia-type" evidence="3">
    <location>
        <begin position="1414"/>
        <end position="1522"/>
    </location>
</feature>
<dbReference type="Pfam" id="PF22936">
    <property type="entry name" value="Pol_BBD"/>
    <property type="match status" value="1"/>
</dbReference>
<feature type="region of interest" description="Disordered" evidence="2">
    <location>
        <begin position="972"/>
        <end position="1010"/>
    </location>
</feature>
<organism evidence="5">
    <name type="scientific">Tanacetum cinerariifolium</name>
    <name type="common">Dalmatian daisy</name>
    <name type="synonym">Chrysanthemum cinerariifolium</name>
    <dbReference type="NCBI Taxonomy" id="118510"/>
    <lineage>
        <taxon>Eukaryota</taxon>
        <taxon>Viridiplantae</taxon>
        <taxon>Streptophyta</taxon>
        <taxon>Embryophyta</taxon>
        <taxon>Tracheophyta</taxon>
        <taxon>Spermatophyta</taxon>
        <taxon>Magnoliopsida</taxon>
        <taxon>eudicotyledons</taxon>
        <taxon>Gunneridae</taxon>
        <taxon>Pentapetalae</taxon>
        <taxon>asterids</taxon>
        <taxon>campanulids</taxon>
        <taxon>Asterales</taxon>
        <taxon>Asteraceae</taxon>
        <taxon>Asteroideae</taxon>
        <taxon>Anthemideae</taxon>
        <taxon>Anthemidinae</taxon>
        <taxon>Tanacetum</taxon>
    </lineage>
</organism>
<sequence length="1651" mass="187790">MSRIEPLTGTNFSTWRDQVKLTLEVMDLDHALCIDPLAALTAKRAIPDSQNEKEYLISIEEQFKGTSKSHASTLILKMLTTKYDGVSGVREHIMMMSDMANKLKGMDMEISEGETENSELIAMCVQEEERLKVEKLDIVHVATTNSNKRKGSWKGKAEVENQQNRKIKVVRSDEEGEYYGRHTDIGQAPGSFFDFCKDHEIINQYTISGTPQQNGVAHRRNRTLIDMTCHAEFLENANNSGIGLFRRIQLQEARDETPIIHVPVSINTPLDTSNDHLIAQDHPNNVKENEPNPEINIEQQETQQPLRRSQQNRQTINFDDYYTYLNEANFDLAKCNDHESFEDVITCHQSAHWRETTEDELNLISKNNVWELAELPKVSLAIKRDAFGSHQCPKTKVEYEEIRKIPYASVVGSLMYAQVCTRLDITYICGMLSRFQSNLGLLHWKAAKKVLQYFQGAKEYKLTYTRSDNLKVIGYSDSFFAKCKDTSRSTSGYIFMLSVTTADEDLVLLLEIVAVEEERRRRLTITLNRLERSIHIKGSTSGTIASRGTLIPPPPQASDTLSTIKLPILKKDEYDIWAMKMEHYLEHTHYPIWEVIQKRNGHVQVSIDTNRQIRILPPKTAEEILARERERKKSKDYLVHGYTRRPFSKISQMTNAKEIVSNSEGLHKGYDRTKPGVDTLSFDDLYNNLKVFESDVKGDHDFHKTKEVLQKDKERWILMPRNLLALTREKLSASVAIIQDTLLKSTDQKGIKTAGHAKDDIEDYALMAFNSSNSGLDTKVTSCLKVCEESYAKLKKLYDEQREQLGVASIKIQAYTLALKKVEAQLVSKQKNQLAYEEKIRFMKINLDDKTNVLIYHKKLLVEAEKEKEELKTKLENFQSSSKDLSKLLNSQMSAKDKSGLGYGSQIHDKVLSYENEVFASVFDSRSSDVEDSPVNDRFVKVKGMNVVPPPMIGNYMPLKSDFGIDESKFTYSPKQSTTSESEAKSNDLDSFDSSSSEQTLETVPKSVESKPKVVNEPKVWFDAPIIEEYESDSDDKHVIISSKEQEKSSFAFVTTVKHVKTPMQTAKEQNTCNQNFKPSKRDWNGLMSKKQGLGYGFTKKACFVCGSFSHLFRDCDFHEKRMTKHVELNKQKTSTSTAKKVNTARPKVNEIRSIHNVYKSHSPICKPFNRTTAPKANFTQHKVNTARDNIVSAIGGKWETAVKASAGKGIVDSGCSRHMTGNKAYLVDYQDFNGGPVAFGGNSKMEADHAQEYYVLPLWSSYTSTEDQAFLEELERLKRQEKEANDAVETLRKTFAQSTEDLLLQAKVAIASSTNYVNTTSTPVNAASTPLKTASTLTNKDDSQTPSLEDIYEVSRDGIFTSSSYDDEGAVADFLNLETTVNVSPIPTSRIHSIHPTTQILRDPTSAVQTRSKVYKNKKDERGVVVRNEARLVAHGHRQEEGIDYDEVFAHVARIEAIRIFLAFVSFMGFIVYQMDVKSSFLYGKINEEVYVSHPLGFIDPKFLNKVYKVVKALYGLHKLPEHGMLLYLLSGAKSLGVDEFEALMKHRFQMSSMGKLTFFLGLQVKQKEDGIFISQDKYVTLKTLHLQAVKRIFRYLKGQPKLGLWYPKESAFDLEAYSDSNYARANLDRNPQQGCQFLRRRLISWQCKK</sequence>
<name>A0A6L2LJB1_TANCI</name>
<feature type="coiled-coil region" evidence="1">
    <location>
        <begin position="784"/>
        <end position="888"/>
    </location>
</feature>
<dbReference type="PANTHER" id="PTHR11439">
    <property type="entry name" value="GAG-POL-RELATED RETROTRANSPOSON"/>
    <property type="match status" value="1"/>
</dbReference>
<feature type="region of interest" description="Disordered" evidence="2">
    <location>
        <begin position="271"/>
        <end position="292"/>
    </location>
</feature>
<dbReference type="Pfam" id="PF07727">
    <property type="entry name" value="RVT_2"/>
    <property type="match status" value="1"/>
</dbReference>
<dbReference type="EMBL" id="BKCJ010004447">
    <property type="protein sequence ID" value="GEU61087.1"/>
    <property type="molecule type" value="Genomic_DNA"/>
</dbReference>
<feature type="domain" description="Retrovirus-related Pol polyprotein from transposon TNT 1-94-like beta-barrel" evidence="4">
    <location>
        <begin position="1211"/>
        <end position="1249"/>
    </location>
</feature>
<dbReference type="GO" id="GO:0003676">
    <property type="term" value="F:nucleic acid binding"/>
    <property type="evidence" value="ECO:0007669"/>
    <property type="project" value="InterPro"/>
</dbReference>
<evidence type="ECO:0000259" key="3">
    <source>
        <dbReference type="Pfam" id="PF07727"/>
    </source>
</evidence>
<dbReference type="SUPFAM" id="SSF53098">
    <property type="entry name" value="Ribonuclease H-like"/>
    <property type="match status" value="1"/>
</dbReference>
<feature type="coiled-coil region" evidence="1">
    <location>
        <begin position="1268"/>
        <end position="1298"/>
    </location>
</feature>
<protein>
    <submittedName>
        <fullName evidence="5">Putative zinc finger, CCHC-type</fullName>
    </submittedName>
</protein>
<dbReference type="InterPro" id="IPR054722">
    <property type="entry name" value="PolX-like_BBD"/>
</dbReference>
<dbReference type="InterPro" id="IPR013103">
    <property type="entry name" value="RVT_2"/>
</dbReference>
<keyword evidence="1" id="KW-0175">Coiled coil</keyword>
<evidence type="ECO:0000259" key="4">
    <source>
        <dbReference type="Pfam" id="PF22936"/>
    </source>
</evidence>
<dbReference type="InterPro" id="IPR036397">
    <property type="entry name" value="RNaseH_sf"/>
</dbReference>
<dbReference type="PANTHER" id="PTHR11439:SF467">
    <property type="entry name" value="INTEGRASE CATALYTIC DOMAIN-CONTAINING PROTEIN"/>
    <property type="match status" value="1"/>
</dbReference>
<comment type="caution">
    <text evidence="5">The sequence shown here is derived from an EMBL/GenBank/DDBJ whole genome shotgun (WGS) entry which is preliminary data.</text>
</comment>
<accession>A0A6L2LJB1</accession>
<dbReference type="InterPro" id="IPR012337">
    <property type="entry name" value="RNaseH-like_sf"/>
</dbReference>
<dbReference type="Gene3D" id="3.30.420.10">
    <property type="entry name" value="Ribonuclease H-like superfamily/Ribonuclease H"/>
    <property type="match status" value="1"/>
</dbReference>
<reference evidence="5" key="1">
    <citation type="journal article" date="2019" name="Sci. Rep.">
        <title>Draft genome of Tanacetum cinerariifolium, the natural source of mosquito coil.</title>
        <authorList>
            <person name="Yamashiro T."/>
            <person name="Shiraishi A."/>
            <person name="Satake H."/>
            <person name="Nakayama K."/>
        </authorList>
    </citation>
    <scope>NUCLEOTIDE SEQUENCE</scope>
</reference>
<feature type="compositionally biased region" description="Polar residues" evidence="2">
    <location>
        <begin position="972"/>
        <end position="981"/>
    </location>
</feature>
<evidence type="ECO:0000256" key="1">
    <source>
        <dbReference type="SAM" id="Coils"/>
    </source>
</evidence>
<evidence type="ECO:0000313" key="5">
    <source>
        <dbReference type="EMBL" id="GEU61087.1"/>
    </source>
</evidence>
<proteinExistence type="predicted"/>
<gene>
    <name evidence="5" type="ORF">Tci_033065</name>
</gene>